<dbReference type="Proteomes" id="UP000305848">
    <property type="component" value="Unassembled WGS sequence"/>
</dbReference>
<evidence type="ECO:0000259" key="8">
    <source>
        <dbReference type="Pfam" id="PF02397"/>
    </source>
</evidence>
<evidence type="ECO:0000256" key="5">
    <source>
        <dbReference type="ARBA" id="ARBA00022989"/>
    </source>
</evidence>
<reference evidence="9 10" key="1">
    <citation type="submission" date="2019-05" db="EMBL/GenBank/DDBJ databases">
        <title>Panacibacter sp. strain 17mud1-8 Genome sequencing and assembly.</title>
        <authorList>
            <person name="Chhetri G."/>
        </authorList>
    </citation>
    <scope>NUCLEOTIDE SEQUENCE [LARGE SCALE GENOMIC DNA]</scope>
    <source>
        <strain evidence="9 10">17mud1-8</strain>
    </source>
</reference>
<organism evidence="9 10">
    <name type="scientific">Ilyomonas limi</name>
    <dbReference type="NCBI Taxonomy" id="2575867"/>
    <lineage>
        <taxon>Bacteria</taxon>
        <taxon>Pseudomonadati</taxon>
        <taxon>Bacteroidota</taxon>
        <taxon>Chitinophagia</taxon>
        <taxon>Chitinophagales</taxon>
        <taxon>Chitinophagaceae</taxon>
        <taxon>Ilyomonas</taxon>
    </lineage>
</organism>
<evidence type="ECO:0000256" key="2">
    <source>
        <dbReference type="ARBA" id="ARBA00006464"/>
    </source>
</evidence>
<dbReference type="EMBL" id="SZQL01000009">
    <property type="protein sequence ID" value="TKK68093.1"/>
    <property type="molecule type" value="Genomic_DNA"/>
</dbReference>
<keyword evidence="10" id="KW-1185">Reference proteome</keyword>
<feature type="transmembrane region" description="Helical" evidence="7">
    <location>
        <begin position="33"/>
        <end position="52"/>
    </location>
</feature>
<accession>A0A4V5UUB9</accession>
<dbReference type="OrthoDB" id="9808602at2"/>
<dbReference type="InterPro" id="IPR017475">
    <property type="entry name" value="EPS_sugar_tfrase"/>
</dbReference>
<evidence type="ECO:0000256" key="1">
    <source>
        <dbReference type="ARBA" id="ARBA00004141"/>
    </source>
</evidence>
<dbReference type="AlphaFoldDB" id="A0A4V5UUB9"/>
<evidence type="ECO:0000256" key="4">
    <source>
        <dbReference type="ARBA" id="ARBA00022692"/>
    </source>
</evidence>
<dbReference type="Pfam" id="PF02397">
    <property type="entry name" value="Bac_transf"/>
    <property type="match status" value="1"/>
</dbReference>
<dbReference type="GO" id="GO:0016780">
    <property type="term" value="F:phosphotransferase activity, for other substituted phosphate groups"/>
    <property type="evidence" value="ECO:0007669"/>
    <property type="project" value="TreeGrafter"/>
</dbReference>
<comment type="caution">
    <text evidence="9">The sequence shown here is derived from an EMBL/GenBank/DDBJ whole genome shotgun (WGS) entry which is preliminary data.</text>
</comment>
<keyword evidence="3 9" id="KW-0808">Transferase</keyword>
<dbReference type="GO" id="GO:0016020">
    <property type="term" value="C:membrane"/>
    <property type="evidence" value="ECO:0007669"/>
    <property type="project" value="UniProtKB-SubCell"/>
</dbReference>
<dbReference type="NCBIfam" id="TIGR03025">
    <property type="entry name" value="EPS_sugtrans"/>
    <property type="match status" value="1"/>
</dbReference>
<evidence type="ECO:0000256" key="3">
    <source>
        <dbReference type="ARBA" id="ARBA00022679"/>
    </source>
</evidence>
<comment type="subcellular location">
    <subcellularLocation>
        <location evidence="1">Membrane</location>
        <topology evidence="1">Multi-pass membrane protein</topology>
    </subcellularLocation>
</comment>
<keyword evidence="4 7" id="KW-0812">Transmembrane</keyword>
<proteinExistence type="inferred from homology"/>
<protein>
    <submittedName>
        <fullName evidence="9">Exopolysaccharide biosynthesis polyprenyl glycosylphosphotransferase</fullName>
    </submittedName>
</protein>
<evidence type="ECO:0000256" key="6">
    <source>
        <dbReference type="ARBA" id="ARBA00023136"/>
    </source>
</evidence>
<sequence length="451" mass="52268">MRRYVSLNRIVIINLFVIAIGGAFYYIIPGFNFSFILLFFLLFYVLSFYLALRPAAKSPNKKRSVIGRKRILIMLMCAGSITLSIIFVVQLISLPVFLALLVVWTLLLQGLQKFCNDIIALLYKASGHHHSIGIIGTNEKSLQMANHLHHKNKFSHIKYFDNYEPGLPVQNINSTTSIFSFIDFTKEKGVKELYISASSAYTLDVKEIIQEAEKHCIRVNFIDLEALPEGPLCHVRYINGMPVWQRYNEPLRRPINYITKRAADIIISSLVIFFVLSWLIPVIGILIKLESKGPVFFKQLRSGRDNDSFVCLKFRSMRVNAESDSKQATYKDSRITKVGAFLRKTSLDEFPQFINVWKGEMSIVGPRPHMLRHTEEYSKQIKHYMGRLYLKPGITGWAQVNGYRGEIINLMLMEKRVEYDIEYMENWSLWFDIKIMVLTFWNIIIGEENAY</sequence>
<comment type="similarity">
    <text evidence="2">Belongs to the bacterial sugar transferase family.</text>
</comment>
<keyword evidence="6 7" id="KW-0472">Membrane</keyword>
<gene>
    <name evidence="9" type="ORF">FC093_12205</name>
</gene>
<feature type="transmembrane region" description="Helical" evidence="7">
    <location>
        <begin position="265"/>
        <end position="287"/>
    </location>
</feature>
<dbReference type="PANTHER" id="PTHR30576">
    <property type="entry name" value="COLANIC BIOSYNTHESIS UDP-GLUCOSE LIPID CARRIER TRANSFERASE"/>
    <property type="match status" value="1"/>
</dbReference>
<dbReference type="InterPro" id="IPR003362">
    <property type="entry name" value="Bact_transf"/>
</dbReference>
<feature type="transmembrane region" description="Helical" evidence="7">
    <location>
        <begin position="73"/>
        <end position="106"/>
    </location>
</feature>
<dbReference type="PANTHER" id="PTHR30576:SF0">
    <property type="entry name" value="UNDECAPRENYL-PHOSPHATE N-ACETYLGALACTOSAMINYL 1-PHOSPHATE TRANSFERASE-RELATED"/>
    <property type="match status" value="1"/>
</dbReference>
<keyword evidence="5 7" id="KW-1133">Transmembrane helix</keyword>
<feature type="domain" description="Bacterial sugar transferase" evidence="8">
    <location>
        <begin position="260"/>
        <end position="444"/>
    </location>
</feature>
<evidence type="ECO:0000313" key="9">
    <source>
        <dbReference type="EMBL" id="TKK68093.1"/>
    </source>
</evidence>
<name>A0A4V5UUB9_9BACT</name>
<evidence type="ECO:0000313" key="10">
    <source>
        <dbReference type="Proteomes" id="UP000305848"/>
    </source>
</evidence>
<evidence type="ECO:0000256" key="7">
    <source>
        <dbReference type="SAM" id="Phobius"/>
    </source>
</evidence>
<feature type="transmembrane region" description="Helical" evidence="7">
    <location>
        <begin position="7"/>
        <end position="27"/>
    </location>
</feature>